<evidence type="ECO:0000256" key="1">
    <source>
        <dbReference type="SAM" id="MobiDB-lite"/>
    </source>
</evidence>
<protein>
    <submittedName>
        <fullName evidence="2">Uncharacterized protein</fullName>
    </submittedName>
</protein>
<dbReference type="EMBL" id="JAECZO010000192">
    <property type="protein sequence ID" value="KAK7198952.1"/>
    <property type="molecule type" value="Genomic_DNA"/>
</dbReference>
<accession>A0AAW0EZK2</accession>
<organism evidence="2 3">
    <name type="scientific">Novymonas esmeraldas</name>
    <dbReference type="NCBI Taxonomy" id="1808958"/>
    <lineage>
        <taxon>Eukaryota</taxon>
        <taxon>Discoba</taxon>
        <taxon>Euglenozoa</taxon>
        <taxon>Kinetoplastea</taxon>
        <taxon>Metakinetoplastina</taxon>
        <taxon>Trypanosomatida</taxon>
        <taxon>Trypanosomatidae</taxon>
        <taxon>Novymonas</taxon>
    </lineage>
</organism>
<gene>
    <name evidence="2" type="ORF">NESM_000862600</name>
</gene>
<sequence>MADHGDALVVWGSTGRRLQFSIQDLKMPDDLRTDPHFHFYERQWDSVANFWFTRVLKEAALQHLAVEEIVTRIRDDIAKRWERRRQEQGIHKKRKRLLQGNSPAGAPTASVLVTNVMPLAVYCAATEAEQRDLVTAVVERVEAVAKDTVASWRLLVDDAAEEPPAKTVRGDGATAAAAQPSPREGVDGPTAEANFDDRVALVLTLSSAERAATAIVHLHGSRLDGRQVLCRFLHEP</sequence>
<dbReference type="Proteomes" id="UP001430356">
    <property type="component" value="Unassembled WGS sequence"/>
</dbReference>
<comment type="caution">
    <text evidence="2">The sequence shown here is derived from an EMBL/GenBank/DDBJ whole genome shotgun (WGS) entry which is preliminary data.</text>
</comment>
<dbReference type="AlphaFoldDB" id="A0AAW0EZK2"/>
<evidence type="ECO:0000313" key="3">
    <source>
        <dbReference type="Proteomes" id="UP001430356"/>
    </source>
</evidence>
<proteinExistence type="predicted"/>
<feature type="region of interest" description="Disordered" evidence="1">
    <location>
        <begin position="85"/>
        <end position="104"/>
    </location>
</feature>
<name>A0AAW0EZK2_9TRYP</name>
<feature type="region of interest" description="Disordered" evidence="1">
    <location>
        <begin position="163"/>
        <end position="191"/>
    </location>
</feature>
<reference evidence="2 3" key="1">
    <citation type="journal article" date="2021" name="MBio">
        <title>A New Model Trypanosomatid, Novymonas esmeraldas: Genomic Perception of Its 'Candidatus Pandoraea novymonadis' Endosymbiont.</title>
        <authorList>
            <person name="Zakharova A."/>
            <person name="Saura A."/>
            <person name="Butenko A."/>
            <person name="Podesvova L."/>
            <person name="Warmusova S."/>
            <person name="Kostygov A.Y."/>
            <person name="Nenarokova A."/>
            <person name="Lukes J."/>
            <person name="Opperdoes F.R."/>
            <person name="Yurchenko V."/>
        </authorList>
    </citation>
    <scope>NUCLEOTIDE SEQUENCE [LARGE SCALE GENOMIC DNA]</scope>
    <source>
        <strain evidence="2 3">E262AT.01</strain>
    </source>
</reference>
<evidence type="ECO:0000313" key="2">
    <source>
        <dbReference type="EMBL" id="KAK7198952.1"/>
    </source>
</evidence>
<keyword evidence="3" id="KW-1185">Reference proteome</keyword>